<name>A0A317E361_9PROT</name>
<proteinExistence type="inferred from homology"/>
<dbReference type="OrthoDB" id="9774608at2"/>
<dbReference type="EMBL" id="QGLF01000002">
    <property type="protein sequence ID" value="PWR21528.1"/>
    <property type="molecule type" value="Genomic_DNA"/>
</dbReference>
<evidence type="ECO:0000259" key="7">
    <source>
        <dbReference type="Pfam" id="PF05598"/>
    </source>
</evidence>
<comment type="function">
    <text evidence="1">Involved in the transposition of the insertion sequence IS5.</text>
</comment>
<dbReference type="InterPro" id="IPR008490">
    <property type="entry name" value="Transposase_InsH_N"/>
</dbReference>
<evidence type="ECO:0000259" key="6">
    <source>
        <dbReference type="Pfam" id="PF01609"/>
    </source>
</evidence>
<dbReference type="PANTHER" id="PTHR35604:SF2">
    <property type="entry name" value="TRANSPOSASE INSH FOR INSERTION SEQUENCE ELEMENT IS5A-RELATED"/>
    <property type="match status" value="1"/>
</dbReference>
<keyword evidence="3" id="KW-0815">Transposition</keyword>
<dbReference type="PANTHER" id="PTHR35604">
    <property type="entry name" value="TRANSPOSASE INSH FOR INSERTION SEQUENCE ELEMENT IS5A-RELATED"/>
    <property type="match status" value="1"/>
</dbReference>
<dbReference type="Proteomes" id="UP000246077">
    <property type="component" value="Unassembled WGS sequence"/>
</dbReference>
<feature type="domain" description="Transposase IS4-like" evidence="6">
    <location>
        <begin position="139"/>
        <end position="344"/>
    </location>
</feature>
<organism evidence="8 9">
    <name type="scientific">Zavarzinia compransoris</name>
    <dbReference type="NCBI Taxonomy" id="1264899"/>
    <lineage>
        <taxon>Bacteria</taxon>
        <taxon>Pseudomonadati</taxon>
        <taxon>Pseudomonadota</taxon>
        <taxon>Alphaproteobacteria</taxon>
        <taxon>Rhodospirillales</taxon>
        <taxon>Zavarziniaceae</taxon>
        <taxon>Zavarzinia</taxon>
    </lineage>
</organism>
<comment type="caution">
    <text evidence="8">The sequence shown here is derived from an EMBL/GenBank/DDBJ whole genome shotgun (WGS) entry which is preliminary data.</text>
</comment>
<dbReference type="RefSeq" id="WP_109920173.1">
    <property type="nucleotide sequence ID" value="NZ_QGLF01000002.1"/>
</dbReference>
<dbReference type="AlphaFoldDB" id="A0A317E361"/>
<dbReference type="Pfam" id="PF01609">
    <property type="entry name" value="DDE_Tnp_1"/>
    <property type="match status" value="1"/>
</dbReference>
<evidence type="ECO:0000256" key="3">
    <source>
        <dbReference type="ARBA" id="ARBA00022578"/>
    </source>
</evidence>
<evidence type="ECO:0000313" key="9">
    <source>
        <dbReference type="Proteomes" id="UP000246077"/>
    </source>
</evidence>
<dbReference type="NCBIfam" id="NF033581">
    <property type="entry name" value="transpos_IS5_4"/>
    <property type="match status" value="1"/>
</dbReference>
<dbReference type="Pfam" id="PF05598">
    <property type="entry name" value="DUF772"/>
    <property type="match status" value="1"/>
</dbReference>
<comment type="similarity">
    <text evidence="2">Belongs to the transposase 11 family.</text>
</comment>
<protein>
    <submittedName>
        <fullName evidence="8">IS5 family transposase</fullName>
    </submittedName>
</protein>
<dbReference type="GO" id="GO:0004803">
    <property type="term" value="F:transposase activity"/>
    <property type="evidence" value="ECO:0007669"/>
    <property type="project" value="InterPro"/>
</dbReference>
<keyword evidence="4" id="KW-0238">DNA-binding</keyword>
<evidence type="ECO:0000256" key="2">
    <source>
        <dbReference type="ARBA" id="ARBA00010075"/>
    </source>
</evidence>
<sequence length="358" mass="40230">MGQPGFFDLDERYRLLSETGDPLVKLASLVDFEIFRPRLVAALKRSDGAKGGRPPYDPVLMFRILILQTLYTLSDDATEFQIRDRLSFMRFLRLGLEDAVPDAKTIWLYREHLTKAGVIRDLFADFDGWLKGKGYLAMSGQIVDASIIAAPRQRNTDAEKAALKEGRIPEDWRAKPAKLAQKDRDARWTLKRAKARKSKADGTKARVEIAIPVFGYKNHIGIDKAHRLIRGFSVTSAAAHDGAQLPAVMARNTASDVWADTAYRTRANEAFLDARGLRSRIHFRRRPGQDLTGPQKKANRARSKIRSAVEGVFAHQKHAFGLVVRTIGMARATTKIALANLAYNVRRYIWLAEHQPAA</sequence>
<gene>
    <name evidence="8" type="ORF">DKG75_05835</name>
</gene>
<evidence type="ECO:0000256" key="4">
    <source>
        <dbReference type="ARBA" id="ARBA00023125"/>
    </source>
</evidence>
<evidence type="ECO:0000256" key="1">
    <source>
        <dbReference type="ARBA" id="ARBA00003544"/>
    </source>
</evidence>
<dbReference type="GO" id="GO:0006313">
    <property type="term" value="P:DNA transposition"/>
    <property type="evidence" value="ECO:0007669"/>
    <property type="project" value="InterPro"/>
</dbReference>
<dbReference type="GO" id="GO:0003677">
    <property type="term" value="F:DNA binding"/>
    <property type="evidence" value="ECO:0007669"/>
    <property type="project" value="UniProtKB-KW"/>
</dbReference>
<keyword evidence="5" id="KW-0233">DNA recombination</keyword>
<keyword evidence="9" id="KW-1185">Reference proteome</keyword>
<accession>A0A317E361</accession>
<dbReference type="InterPro" id="IPR002559">
    <property type="entry name" value="Transposase_11"/>
</dbReference>
<reference evidence="9" key="1">
    <citation type="submission" date="2018-05" db="EMBL/GenBank/DDBJ databases">
        <title>Zavarzinia sp. HR-AS.</title>
        <authorList>
            <person name="Lee Y."/>
            <person name="Jeon C.O."/>
        </authorList>
    </citation>
    <scope>NUCLEOTIDE SEQUENCE [LARGE SCALE GENOMIC DNA]</scope>
    <source>
        <strain evidence="9">DSM 1231</strain>
    </source>
</reference>
<feature type="domain" description="Transposase InsH N-terminal" evidence="7">
    <location>
        <begin position="15"/>
        <end position="111"/>
    </location>
</feature>
<evidence type="ECO:0000313" key="8">
    <source>
        <dbReference type="EMBL" id="PWR21528.1"/>
    </source>
</evidence>
<dbReference type="InterPro" id="IPR047959">
    <property type="entry name" value="Transpos_IS5"/>
</dbReference>
<evidence type="ECO:0000256" key="5">
    <source>
        <dbReference type="ARBA" id="ARBA00023172"/>
    </source>
</evidence>